<comment type="similarity">
    <text evidence="1 2">Belongs to the serpin family.</text>
</comment>
<organism evidence="5 6">
    <name type="scientific">Rosa chinensis</name>
    <name type="common">China rose</name>
    <dbReference type="NCBI Taxonomy" id="74649"/>
    <lineage>
        <taxon>Eukaryota</taxon>
        <taxon>Viridiplantae</taxon>
        <taxon>Streptophyta</taxon>
        <taxon>Embryophyta</taxon>
        <taxon>Tracheophyta</taxon>
        <taxon>Spermatophyta</taxon>
        <taxon>Magnoliopsida</taxon>
        <taxon>eudicotyledons</taxon>
        <taxon>Gunneridae</taxon>
        <taxon>Pentapetalae</taxon>
        <taxon>rosids</taxon>
        <taxon>fabids</taxon>
        <taxon>Rosales</taxon>
        <taxon>Rosaceae</taxon>
        <taxon>Rosoideae</taxon>
        <taxon>Rosoideae incertae sedis</taxon>
        <taxon>Rosa</taxon>
    </lineage>
</organism>
<dbReference type="Pfam" id="PF00079">
    <property type="entry name" value="Serpin"/>
    <property type="match status" value="2"/>
</dbReference>
<name>A0A2P6P9T4_ROSCH</name>
<dbReference type="Proteomes" id="UP000238479">
    <property type="component" value="Chromosome 7"/>
</dbReference>
<proteinExistence type="inferred from homology"/>
<dbReference type="InterPro" id="IPR023796">
    <property type="entry name" value="Serpin_dom"/>
</dbReference>
<dbReference type="InterPro" id="IPR042185">
    <property type="entry name" value="Serpin_sf_2"/>
</dbReference>
<gene>
    <name evidence="5" type="ORF">RchiOBHm_Chr7g0208671</name>
</gene>
<evidence type="ECO:0000256" key="2">
    <source>
        <dbReference type="RuleBase" id="RU000411"/>
    </source>
</evidence>
<evidence type="ECO:0000259" key="4">
    <source>
        <dbReference type="SMART" id="SM00093"/>
    </source>
</evidence>
<dbReference type="GO" id="GO:0005615">
    <property type="term" value="C:extracellular space"/>
    <property type="evidence" value="ECO:0007669"/>
    <property type="project" value="InterPro"/>
</dbReference>
<dbReference type="InterPro" id="IPR000215">
    <property type="entry name" value="Serpin_fam"/>
</dbReference>
<dbReference type="Gramene" id="PRQ18677">
    <property type="protein sequence ID" value="PRQ18677"/>
    <property type="gene ID" value="RchiOBHm_Chr7g0208671"/>
</dbReference>
<evidence type="ECO:0000256" key="1">
    <source>
        <dbReference type="ARBA" id="ARBA00009500"/>
    </source>
</evidence>
<dbReference type="CDD" id="cd02043">
    <property type="entry name" value="serpinP_plants"/>
    <property type="match status" value="1"/>
</dbReference>
<dbReference type="STRING" id="74649.A0A2P6P9T4"/>
<dbReference type="SMART" id="SM00093">
    <property type="entry name" value="SERPIN"/>
    <property type="match status" value="1"/>
</dbReference>
<keyword evidence="6" id="KW-1185">Reference proteome</keyword>
<feature type="domain" description="Serpin" evidence="4">
    <location>
        <begin position="66"/>
        <end position="385"/>
    </location>
</feature>
<accession>A0A2P6P9T4</accession>
<dbReference type="InterPro" id="IPR042178">
    <property type="entry name" value="Serpin_sf_1"/>
</dbReference>
<evidence type="ECO:0000256" key="3">
    <source>
        <dbReference type="SAM" id="MobiDB-lite"/>
    </source>
</evidence>
<dbReference type="InterPro" id="IPR023795">
    <property type="entry name" value="Serpin_CS"/>
</dbReference>
<evidence type="ECO:0000313" key="6">
    <source>
        <dbReference type="Proteomes" id="UP000238479"/>
    </source>
</evidence>
<protein>
    <submittedName>
        <fullName evidence="5">Putative Serpin family protein</fullName>
    </submittedName>
</protein>
<dbReference type="PANTHER" id="PTHR11461:SF211">
    <property type="entry name" value="GH10112P-RELATED"/>
    <property type="match status" value="1"/>
</dbReference>
<dbReference type="PANTHER" id="PTHR11461">
    <property type="entry name" value="SERINE PROTEASE INHIBITOR, SERPIN"/>
    <property type="match status" value="1"/>
</dbReference>
<dbReference type="InterPro" id="IPR036186">
    <property type="entry name" value="Serpin_sf"/>
</dbReference>
<dbReference type="Gene3D" id="3.30.497.10">
    <property type="entry name" value="Antithrombin, subunit I, domain 2"/>
    <property type="match status" value="2"/>
</dbReference>
<dbReference type="PROSITE" id="PS00284">
    <property type="entry name" value="SERPIN"/>
    <property type="match status" value="1"/>
</dbReference>
<comment type="caution">
    <text evidence="5">The sequence shown here is derived from an EMBL/GenBank/DDBJ whole genome shotgun (WGS) entry which is preliminary data.</text>
</comment>
<sequence length="391" mass="44050">MENKEETNEQYYPLCPPQPFEHHTPPSSSRNYSAADYDRPSSPPKPSFKPSRELEESIKNQTDVTLRFTKQLLLTFGKNNNMVYSPLSIHVVLSMIVAGTKGHTQEKLLRFLKSKSIDELNDLASNVVPLVFADGSSSGGPRLSFANGPEEVRCEVNSCAVKETNGCIKEIIPEGLVTSYTELILANALYFKGAWDQDFNAPKAQWKNFHLLNGSSIRAPFMTSLKDQYISAFDGFKVLKLPYKQGGDYDRRFSMLVFSSESGFIDGYIPHREVSVGRFFIPKFKISARFDAVDVLKPLGLSLKDGDFTEMVEDMNLRLDKILHKSFIEVNEEGTEAAAVTAALFYGRAMAPRIKMDFVADHPFLFRIREELTRTVMFIGHVLNPIAYEAI</sequence>
<dbReference type="SUPFAM" id="SSF56574">
    <property type="entry name" value="Serpins"/>
    <property type="match status" value="1"/>
</dbReference>
<dbReference type="AlphaFoldDB" id="A0A2P6P9T4"/>
<feature type="region of interest" description="Disordered" evidence="3">
    <location>
        <begin position="1"/>
        <end position="56"/>
    </location>
</feature>
<dbReference type="Gene3D" id="2.30.39.10">
    <property type="entry name" value="Alpha-1-antitrypsin, domain 1"/>
    <property type="match status" value="1"/>
</dbReference>
<reference evidence="5 6" key="1">
    <citation type="journal article" date="2018" name="Nat. Genet.">
        <title>The Rosa genome provides new insights in the design of modern roses.</title>
        <authorList>
            <person name="Bendahmane M."/>
        </authorList>
    </citation>
    <scope>NUCLEOTIDE SEQUENCE [LARGE SCALE GENOMIC DNA]</scope>
    <source>
        <strain evidence="6">cv. Old Blush</strain>
    </source>
</reference>
<dbReference type="EMBL" id="PDCK01000045">
    <property type="protein sequence ID" value="PRQ18677.1"/>
    <property type="molecule type" value="Genomic_DNA"/>
</dbReference>
<dbReference type="OMA" id="AEIMTMS"/>
<evidence type="ECO:0000313" key="5">
    <source>
        <dbReference type="EMBL" id="PRQ18677.1"/>
    </source>
</evidence>
<dbReference type="GO" id="GO:0004867">
    <property type="term" value="F:serine-type endopeptidase inhibitor activity"/>
    <property type="evidence" value="ECO:0007669"/>
    <property type="project" value="InterPro"/>
</dbReference>